<dbReference type="InterPro" id="IPR021668">
    <property type="entry name" value="TAN"/>
</dbReference>
<feature type="domain" description="Telomere-length maintenance and DNA damage repair" evidence="2">
    <location>
        <begin position="1"/>
        <end position="157"/>
    </location>
</feature>
<feature type="region of interest" description="Disordered" evidence="1">
    <location>
        <begin position="713"/>
        <end position="736"/>
    </location>
</feature>
<name>A0A427YV26_9TREE</name>
<organism evidence="3 4">
    <name type="scientific">Saitozyma podzolica</name>
    <dbReference type="NCBI Taxonomy" id="1890683"/>
    <lineage>
        <taxon>Eukaryota</taxon>
        <taxon>Fungi</taxon>
        <taxon>Dikarya</taxon>
        <taxon>Basidiomycota</taxon>
        <taxon>Agaricomycotina</taxon>
        <taxon>Tremellomycetes</taxon>
        <taxon>Tremellales</taxon>
        <taxon>Trimorphomycetaceae</taxon>
        <taxon>Saitozyma</taxon>
    </lineage>
</organism>
<keyword evidence="3" id="KW-0808">Transferase</keyword>
<evidence type="ECO:0000313" key="3">
    <source>
        <dbReference type="EMBL" id="RSH94994.1"/>
    </source>
</evidence>
<dbReference type="STRING" id="1890683.A0A427YV26"/>
<dbReference type="OrthoDB" id="381190at2759"/>
<dbReference type="Pfam" id="PF11640">
    <property type="entry name" value="TAN"/>
    <property type="match status" value="1"/>
</dbReference>
<reference evidence="3 4" key="1">
    <citation type="submission" date="2018-11" db="EMBL/GenBank/DDBJ databases">
        <title>Genome sequence of Saitozyma podzolica DSM 27192.</title>
        <authorList>
            <person name="Aliyu H."/>
            <person name="Gorte O."/>
            <person name="Ochsenreither K."/>
        </authorList>
    </citation>
    <scope>NUCLEOTIDE SEQUENCE [LARGE SCALE GENOMIC DNA]</scope>
    <source>
        <strain evidence="3 4">DSM 27192</strain>
    </source>
</reference>
<accession>A0A427YV26</accession>
<dbReference type="Proteomes" id="UP000279259">
    <property type="component" value="Unassembled WGS sequence"/>
</dbReference>
<dbReference type="AlphaFoldDB" id="A0A427YV26"/>
<evidence type="ECO:0000256" key="1">
    <source>
        <dbReference type="SAM" id="MobiDB-lite"/>
    </source>
</evidence>
<dbReference type="SMART" id="SM01342">
    <property type="entry name" value="TAN"/>
    <property type="match status" value="1"/>
</dbReference>
<keyword evidence="3" id="KW-0418">Kinase</keyword>
<evidence type="ECO:0000259" key="2">
    <source>
        <dbReference type="SMART" id="SM01342"/>
    </source>
</evidence>
<keyword evidence="4" id="KW-1185">Reference proteome</keyword>
<comment type="caution">
    <text evidence="3">The sequence shown here is derived from an EMBL/GenBank/DDBJ whole genome shotgun (WGS) entry which is preliminary data.</text>
</comment>
<dbReference type="GO" id="GO:0004674">
    <property type="term" value="F:protein serine/threonine kinase activity"/>
    <property type="evidence" value="ECO:0007669"/>
    <property type="project" value="InterPro"/>
</dbReference>
<proteinExistence type="predicted"/>
<sequence>MSSVSGLKGALKLYESDKIKDRAQGGELIREILSNRDNLLAFQETAGRDSGGGWIAFFQCLFQAVVTEKRAASKSNASAQVDRRLAESISLVRWMTERSVHLISRKPFLALFRHLTALLVHGSSIFDPAALDYAKALRCLLSYPPHLECLTPELWKQLLGICWAAVLGDEISVESEWQDEVDELREHGESGSATPMDIDGAMAGGGIGPSRGRSTISQSTTELVTLIPILLASPGAPILPPFPTSASPLPPPPSLGMSLLLKSHRFLTQYTSETSGHLSILQSLNLVLAEMELNSRNEFVAAGIKLVGPLVGLWGTRSKPLREQVVIALRTILPFITHEMMDQDAHRGVLDAVGKLSDALPKEAALRWGIEPLDLHVLRLRQTAEDSNQPFSLCGVSAGFDFTHECAMTWAILELYAEAAAFLHSKLNSAGPPSATAEGRGAKRGKLEDAVTTIISQMDSGPYTGRLLALQVLIFIIARSWSRMSVDAQAAARHELVEHLDDDHVGIQSWSFVGLSVLARVISSLGSPIPSANRAIGRDAAAAGDWDRAWSHAIRKSTQAASCRAACHLAHTLLDVDRVDTTSASRAIGSLLRHLDVQGPSYPFDSVCAFLERALRFSRSDVRMYSLNLEDKVVAWLDKWSALEGSRGKARMDPQTCADVLALLQQTCLLPRNPLPEVTVTECLPDCAIVDRQLEEARTDQIRRFVLHGEVPNATAKRSPSSPESHTSEPPASLNFLEGRPRRISSMLSHQLEAFVDDWQPSENAAPASPPNDCAKPSISLFLLLPSKRRYNKAPISPIRNASNCAGGSSKSYSRTWRPRYTPFRVRI</sequence>
<feature type="compositionally biased region" description="Low complexity" evidence="1">
    <location>
        <begin position="719"/>
        <end position="733"/>
    </location>
</feature>
<dbReference type="EMBL" id="RSCD01000001">
    <property type="protein sequence ID" value="RSH94994.1"/>
    <property type="molecule type" value="Genomic_DNA"/>
</dbReference>
<gene>
    <name evidence="3" type="primary">TEL1_1</name>
    <name evidence="3" type="ORF">EHS25_000079</name>
</gene>
<evidence type="ECO:0000313" key="4">
    <source>
        <dbReference type="Proteomes" id="UP000279259"/>
    </source>
</evidence>
<protein>
    <submittedName>
        <fullName evidence="3">Serine/threonine-protein kinase tel1</fullName>
    </submittedName>
</protein>